<organism evidence="1 2">
    <name type="scientific">Stephania cephalantha</name>
    <dbReference type="NCBI Taxonomy" id="152367"/>
    <lineage>
        <taxon>Eukaryota</taxon>
        <taxon>Viridiplantae</taxon>
        <taxon>Streptophyta</taxon>
        <taxon>Embryophyta</taxon>
        <taxon>Tracheophyta</taxon>
        <taxon>Spermatophyta</taxon>
        <taxon>Magnoliopsida</taxon>
        <taxon>Ranunculales</taxon>
        <taxon>Menispermaceae</taxon>
        <taxon>Menispermoideae</taxon>
        <taxon>Cissampelideae</taxon>
        <taxon>Stephania</taxon>
    </lineage>
</organism>
<accession>A0AAP0EL92</accession>
<sequence length="49" mass="5371">MIHASSSKLLREYTAPRDALVGKSAIVYSSCESKGSSTLKNKEESMLCY</sequence>
<reference evidence="1 2" key="1">
    <citation type="submission" date="2024-01" db="EMBL/GenBank/DDBJ databases">
        <title>Genome assemblies of Stephania.</title>
        <authorList>
            <person name="Yang L."/>
        </authorList>
    </citation>
    <scope>NUCLEOTIDE SEQUENCE [LARGE SCALE GENOMIC DNA]</scope>
    <source>
        <strain evidence="1">JXDWG</strain>
        <tissue evidence="1">Leaf</tissue>
    </source>
</reference>
<proteinExistence type="predicted"/>
<evidence type="ECO:0000313" key="2">
    <source>
        <dbReference type="Proteomes" id="UP001419268"/>
    </source>
</evidence>
<gene>
    <name evidence="1" type="ORF">Scep_025704</name>
</gene>
<dbReference type="EMBL" id="JBBNAG010000011">
    <property type="protein sequence ID" value="KAK9094235.1"/>
    <property type="molecule type" value="Genomic_DNA"/>
</dbReference>
<dbReference type="Proteomes" id="UP001419268">
    <property type="component" value="Unassembled WGS sequence"/>
</dbReference>
<protein>
    <submittedName>
        <fullName evidence="1">Uncharacterized protein</fullName>
    </submittedName>
</protein>
<name>A0AAP0EL92_9MAGN</name>
<keyword evidence="2" id="KW-1185">Reference proteome</keyword>
<comment type="caution">
    <text evidence="1">The sequence shown here is derived from an EMBL/GenBank/DDBJ whole genome shotgun (WGS) entry which is preliminary data.</text>
</comment>
<dbReference type="AlphaFoldDB" id="A0AAP0EL92"/>
<evidence type="ECO:0000313" key="1">
    <source>
        <dbReference type="EMBL" id="KAK9094235.1"/>
    </source>
</evidence>